<dbReference type="RefSeq" id="WP_394489284.1">
    <property type="nucleotide sequence ID" value="NZ_JBIGIA010000012.1"/>
</dbReference>
<protein>
    <recommendedName>
        <fullName evidence="3">Transposase</fullName>
    </recommendedName>
</protein>
<evidence type="ECO:0008006" key="3">
    <source>
        <dbReference type="Google" id="ProtNLM"/>
    </source>
</evidence>
<gene>
    <name evidence="1" type="ORF">ACG00X_16250</name>
</gene>
<accession>A0ABW7G8X1</accession>
<dbReference type="Proteomes" id="UP001606305">
    <property type="component" value="Unassembled WGS sequence"/>
</dbReference>
<organism evidence="1 2">
    <name type="scientific">Pelomonas nitida</name>
    <dbReference type="NCBI Taxonomy" id="3299027"/>
    <lineage>
        <taxon>Bacteria</taxon>
        <taxon>Pseudomonadati</taxon>
        <taxon>Pseudomonadota</taxon>
        <taxon>Betaproteobacteria</taxon>
        <taxon>Burkholderiales</taxon>
        <taxon>Sphaerotilaceae</taxon>
        <taxon>Roseateles</taxon>
    </lineage>
</organism>
<dbReference type="EMBL" id="JBIGIA010000012">
    <property type="protein sequence ID" value="MFG6458392.1"/>
    <property type="molecule type" value="Genomic_DNA"/>
</dbReference>
<name>A0ABW7G8X1_9BURK</name>
<evidence type="ECO:0000313" key="1">
    <source>
        <dbReference type="EMBL" id="MFG6458392.1"/>
    </source>
</evidence>
<sequence>MQHLQLLVGREDYRYWCGGRLPREKLPGLVAKFASRYPIGQNTRQRAYARSRERAVVQFVAFPDGEHVYWWLLSTAGPGGLADPAMPDAHVASNAHAAAGHIEFRDYVLLYATKKEPRKIVDRKTQRETTVLKDTSTWTWKMRAQVMSELRAGIRQSCDRLEYGDESRGTRSGWGLRGLLAAQRERPLFAGIRTQVIELHREALKAWDGRRMAWLAKNPGYATKYGDQAGKLRPIKEVVAGLPKMIRLPVFDGKTLSELCKPAG</sequence>
<proteinExistence type="predicted"/>
<comment type="caution">
    <text evidence="1">The sequence shown here is derived from an EMBL/GenBank/DDBJ whole genome shotgun (WGS) entry which is preliminary data.</text>
</comment>
<evidence type="ECO:0000313" key="2">
    <source>
        <dbReference type="Proteomes" id="UP001606305"/>
    </source>
</evidence>
<reference evidence="1 2" key="1">
    <citation type="submission" date="2024-09" db="EMBL/GenBank/DDBJ databases">
        <title>Novel species of the genus Pelomonas and Roseateles isolated from streams.</title>
        <authorList>
            <person name="Lu H."/>
        </authorList>
    </citation>
    <scope>NUCLEOTIDE SEQUENCE [LARGE SCALE GENOMIC DNA]</scope>
    <source>
        <strain evidence="1 2">BYS96W</strain>
    </source>
</reference>
<keyword evidence="2" id="KW-1185">Reference proteome</keyword>